<evidence type="ECO:0000313" key="3">
    <source>
        <dbReference type="Proteomes" id="UP000006727"/>
    </source>
</evidence>
<reference evidence="2" key="3">
    <citation type="submission" date="2020-12" db="UniProtKB">
        <authorList>
            <consortium name="EnsemblPlants"/>
        </authorList>
    </citation>
    <scope>IDENTIFICATION</scope>
</reference>
<reference evidence="1 3" key="1">
    <citation type="journal article" date="2008" name="Science">
        <title>The Physcomitrella genome reveals evolutionary insights into the conquest of land by plants.</title>
        <authorList>
            <person name="Rensing S."/>
            <person name="Lang D."/>
            <person name="Zimmer A."/>
            <person name="Terry A."/>
            <person name="Salamov A."/>
            <person name="Shapiro H."/>
            <person name="Nishiyama T."/>
            <person name="Perroud P.-F."/>
            <person name="Lindquist E."/>
            <person name="Kamisugi Y."/>
            <person name="Tanahashi T."/>
            <person name="Sakakibara K."/>
            <person name="Fujita T."/>
            <person name="Oishi K."/>
            <person name="Shin-I T."/>
            <person name="Kuroki Y."/>
            <person name="Toyoda A."/>
            <person name="Suzuki Y."/>
            <person name="Hashimoto A."/>
            <person name="Yamaguchi K."/>
            <person name="Sugano A."/>
            <person name="Kohara Y."/>
            <person name="Fujiyama A."/>
            <person name="Anterola A."/>
            <person name="Aoki S."/>
            <person name="Ashton N."/>
            <person name="Barbazuk W.B."/>
            <person name="Barker E."/>
            <person name="Bennetzen J."/>
            <person name="Bezanilla M."/>
            <person name="Blankenship R."/>
            <person name="Cho S.H."/>
            <person name="Dutcher S."/>
            <person name="Estelle M."/>
            <person name="Fawcett J.A."/>
            <person name="Gundlach H."/>
            <person name="Hanada K."/>
            <person name="Heyl A."/>
            <person name="Hicks K.A."/>
            <person name="Hugh J."/>
            <person name="Lohr M."/>
            <person name="Mayer K."/>
            <person name="Melkozernov A."/>
            <person name="Murata T."/>
            <person name="Nelson D."/>
            <person name="Pils B."/>
            <person name="Prigge M."/>
            <person name="Reiss B."/>
            <person name="Renner T."/>
            <person name="Rombauts S."/>
            <person name="Rushton P."/>
            <person name="Sanderfoot A."/>
            <person name="Schween G."/>
            <person name="Shiu S.-H."/>
            <person name="Stueber K."/>
            <person name="Theodoulou F.L."/>
            <person name="Tu H."/>
            <person name="Van de Peer Y."/>
            <person name="Verrier P.J."/>
            <person name="Waters E."/>
            <person name="Wood A."/>
            <person name="Yang L."/>
            <person name="Cove D."/>
            <person name="Cuming A."/>
            <person name="Hasebe M."/>
            <person name="Lucas S."/>
            <person name="Mishler D.B."/>
            <person name="Reski R."/>
            <person name="Grigoriev I."/>
            <person name="Quatrano R.S."/>
            <person name="Boore J.L."/>
        </authorList>
    </citation>
    <scope>NUCLEOTIDE SEQUENCE [LARGE SCALE GENOMIC DNA]</scope>
    <source>
        <strain evidence="2 3">cv. Gransden 2004</strain>
    </source>
</reference>
<gene>
    <name evidence="1" type="ORF">PHYPA_020633</name>
</gene>
<dbReference type="InParanoid" id="A0A2K1J7M0"/>
<accession>A0A2K1J7M0</accession>
<dbReference type="PaxDb" id="3218-PP1S194_100V6.1"/>
<keyword evidence="3" id="KW-1185">Reference proteome</keyword>
<evidence type="ECO:0000313" key="1">
    <source>
        <dbReference type="EMBL" id="PNR37524.1"/>
    </source>
</evidence>
<dbReference type="AlphaFoldDB" id="A0A2K1J7M0"/>
<organism evidence="1">
    <name type="scientific">Physcomitrium patens</name>
    <name type="common">Spreading-leaved earth moss</name>
    <name type="synonym">Physcomitrella patens</name>
    <dbReference type="NCBI Taxonomy" id="3218"/>
    <lineage>
        <taxon>Eukaryota</taxon>
        <taxon>Viridiplantae</taxon>
        <taxon>Streptophyta</taxon>
        <taxon>Embryophyta</taxon>
        <taxon>Bryophyta</taxon>
        <taxon>Bryophytina</taxon>
        <taxon>Bryopsida</taxon>
        <taxon>Funariidae</taxon>
        <taxon>Funariales</taxon>
        <taxon>Funariaceae</taxon>
        <taxon>Physcomitrium</taxon>
    </lineage>
</organism>
<dbReference type="EnsemblPlants" id="Pp3c16_7800V3.1">
    <property type="protein sequence ID" value="Pp3c16_7800V3.1"/>
    <property type="gene ID" value="Pp3c16_7800"/>
</dbReference>
<reference evidence="1 3" key="2">
    <citation type="journal article" date="2018" name="Plant J.">
        <title>The Physcomitrella patens chromosome-scale assembly reveals moss genome structure and evolution.</title>
        <authorList>
            <person name="Lang D."/>
            <person name="Ullrich K.K."/>
            <person name="Murat F."/>
            <person name="Fuchs J."/>
            <person name="Jenkins J."/>
            <person name="Haas F.B."/>
            <person name="Piednoel M."/>
            <person name="Gundlach H."/>
            <person name="Van Bel M."/>
            <person name="Meyberg R."/>
            <person name="Vives C."/>
            <person name="Morata J."/>
            <person name="Symeonidi A."/>
            <person name="Hiss M."/>
            <person name="Muchero W."/>
            <person name="Kamisugi Y."/>
            <person name="Saleh O."/>
            <person name="Blanc G."/>
            <person name="Decker E.L."/>
            <person name="van Gessel N."/>
            <person name="Grimwood J."/>
            <person name="Hayes R.D."/>
            <person name="Graham S.W."/>
            <person name="Gunter L.E."/>
            <person name="McDaniel S.F."/>
            <person name="Hoernstein S.N.W."/>
            <person name="Larsson A."/>
            <person name="Li F.W."/>
            <person name="Perroud P.F."/>
            <person name="Phillips J."/>
            <person name="Ranjan P."/>
            <person name="Rokshar D.S."/>
            <person name="Rothfels C.J."/>
            <person name="Schneider L."/>
            <person name="Shu S."/>
            <person name="Stevenson D.W."/>
            <person name="Thummler F."/>
            <person name="Tillich M."/>
            <person name="Villarreal Aguilar J.C."/>
            <person name="Widiez T."/>
            <person name="Wong G.K."/>
            <person name="Wymore A."/>
            <person name="Zhang Y."/>
            <person name="Zimmer A.D."/>
            <person name="Quatrano R.S."/>
            <person name="Mayer K.F.X."/>
            <person name="Goodstein D."/>
            <person name="Casacuberta J.M."/>
            <person name="Vandepoele K."/>
            <person name="Reski R."/>
            <person name="Cuming A.C."/>
            <person name="Tuskan G.A."/>
            <person name="Maumus F."/>
            <person name="Salse J."/>
            <person name="Schmutz J."/>
            <person name="Rensing S.A."/>
        </authorList>
    </citation>
    <scope>NUCLEOTIDE SEQUENCE [LARGE SCALE GENOMIC DNA]</scope>
    <source>
        <strain evidence="2 3">cv. Gransden 2004</strain>
    </source>
</reference>
<sequence>MELNTSPRSRYSKHIFCGML</sequence>
<protein>
    <submittedName>
        <fullName evidence="1 2">Uncharacterized protein</fullName>
    </submittedName>
</protein>
<proteinExistence type="predicted"/>
<dbReference type="Gramene" id="Pp3c16_7800V3.1">
    <property type="protein sequence ID" value="Pp3c16_7800V3.1"/>
    <property type="gene ID" value="Pp3c16_7800"/>
</dbReference>
<evidence type="ECO:0000313" key="2">
    <source>
        <dbReference type="EnsemblPlants" id="Pp3c16_7800V3.1"/>
    </source>
</evidence>
<name>A0A2K1J7M0_PHYPA</name>
<dbReference type="EMBL" id="ABEU02000016">
    <property type="protein sequence ID" value="PNR37524.1"/>
    <property type="molecule type" value="Genomic_DNA"/>
</dbReference>
<dbReference type="Proteomes" id="UP000006727">
    <property type="component" value="Chromosome 16"/>
</dbReference>